<comment type="similarity">
    <text evidence="1">Belongs to the peptidase S9A family.</text>
</comment>
<dbReference type="PANTHER" id="PTHR11757:SF19">
    <property type="entry name" value="PROLYL ENDOPEPTIDASE-LIKE"/>
    <property type="match status" value="1"/>
</dbReference>
<feature type="non-terminal residue" evidence="7">
    <location>
        <position position="310"/>
    </location>
</feature>
<evidence type="ECO:0000256" key="3">
    <source>
        <dbReference type="ARBA" id="ARBA00022801"/>
    </source>
</evidence>
<protein>
    <recommendedName>
        <fullName evidence="8">Peptidase S9 prolyl oligopeptidase catalytic domain-containing protein</fullName>
    </recommendedName>
</protein>
<dbReference type="Gene3D" id="2.130.10.120">
    <property type="entry name" value="Prolyl oligopeptidase, N-terminal domain"/>
    <property type="match status" value="1"/>
</dbReference>
<dbReference type="PRINTS" id="PR00862">
    <property type="entry name" value="PROLIGOPTASE"/>
</dbReference>
<evidence type="ECO:0000259" key="6">
    <source>
        <dbReference type="Pfam" id="PF02897"/>
    </source>
</evidence>
<dbReference type="GO" id="GO:0004252">
    <property type="term" value="F:serine-type endopeptidase activity"/>
    <property type="evidence" value="ECO:0007669"/>
    <property type="project" value="InterPro"/>
</dbReference>
<dbReference type="Gene3D" id="3.40.50.1820">
    <property type="entry name" value="alpha/beta hydrolase"/>
    <property type="match status" value="1"/>
</dbReference>
<accession>X1BGR9</accession>
<dbReference type="Pfam" id="PF00326">
    <property type="entry name" value="Peptidase_S9"/>
    <property type="match status" value="1"/>
</dbReference>
<dbReference type="AlphaFoldDB" id="X1BGR9"/>
<dbReference type="InterPro" id="IPR001375">
    <property type="entry name" value="Peptidase_S9_cat"/>
</dbReference>
<organism evidence="7">
    <name type="scientific">marine sediment metagenome</name>
    <dbReference type="NCBI Taxonomy" id="412755"/>
    <lineage>
        <taxon>unclassified sequences</taxon>
        <taxon>metagenomes</taxon>
        <taxon>ecological metagenomes</taxon>
    </lineage>
</organism>
<evidence type="ECO:0000313" key="7">
    <source>
        <dbReference type="EMBL" id="GAG83318.1"/>
    </source>
</evidence>
<sequence length="310" mass="35797">IQPREKDIEYSVDHYGDHFYIRTNYDEAKNFKLMKTPVDKTTKENWIDVIPHRDDVLLEGFEIFKNYLVVNERIKGLRNLRIIKWEDRSEHYLDFGEETYVARISINPEFDTDILRYLYSSLTTPYSTFDYNMISGEKTLLKEEEVLGDFDKNNYEAKRLYAIADDGTQIPISLVYRKGLKLDGNNPVLLYGYGSYGASRDPYFSSVRLSLLDRGFVYAIAHIRGGSEMGRQWYEDGKLLKKMNTFTDFNDCAEYLISEKYTNPEKLFAMGGSAGGLLMGAIINLQPELYKGVVAAVPWVDVVTTMLDDD</sequence>
<feature type="non-terminal residue" evidence="7">
    <location>
        <position position="1"/>
    </location>
</feature>
<feature type="domain" description="Peptidase S9 prolyl oligopeptidase catalytic" evidence="5">
    <location>
        <begin position="203"/>
        <end position="309"/>
    </location>
</feature>
<evidence type="ECO:0000256" key="1">
    <source>
        <dbReference type="ARBA" id="ARBA00005228"/>
    </source>
</evidence>
<dbReference type="SUPFAM" id="SSF50993">
    <property type="entry name" value="Peptidase/esterase 'gauge' domain"/>
    <property type="match status" value="1"/>
</dbReference>
<keyword evidence="2" id="KW-0645">Protease</keyword>
<gene>
    <name evidence="7" type="ORF">S01H4_29830</name>
</gene>
<dbReference type="SUPFAM" id="SSF53474">
    <property type="entry name" value="alpha/beta-Hydrolases"/>
    <property type="match status" value="1"/>
</dbReference>
<reference evidence="7" key="1">
    <citation type="journal article" date="2014" name="Front. Microbiol.">
        <title>High frequency of phylogenetically diverse reductive dehalogenase-homologous genes in deep subseafloor sedimentary metagenomes.</title>
        <authorList>
            <person name="Kawai M."/>
            <person name="Futagami T."/>
            <person name="Toyoda A."/>
            <person name="Takaki Y."/>
            <person name="Nishi S."/>
            <person name="Hori S."/>
            <person name="Arai W."/>
            <person name="Tsubouchi T."/>
            <person name="Morono Y."/>
            <person name="Uchiyama I."/>
            <person name="Ito T."/>
            <person name="Fujiyama A."/>
            <person name="Inagaki F."/>
            <person name="Takami H."/>
        </authorList>
    </citation>
    <scope>NUCLEOTIDE SEQUENCE</scope>
    <source>
        <strain evidence="7">Expedition CK06-06</strain>
    </source>
</reference>
<evidence type="ECO:0000256" key="2">
    <source>
        <dbReference type="ARBA" id="ARBA00022670"/>
    </source>
</evidence>
<evidence type="ECO:0000256" key="4">
    <source>
        <dbReference type="ARBA" id="ARBA00022825"/>
    </source>
</evidence>
<name>X1BGR9_9ZZZZ</name>
<dbReference type="EMBL" id="BART01015348">
    <property type="protein sequence ID" value="GAG83318.1"/>
    <property type="molecule type" value="Genomic_DNA"/>
</dbReference>
<dbReference type="InterPro" id="IPR023302">
    <property type="entry name" value="Pept_S9A_N"/>
</dbReference>
<dbReference type="InterPro" id="IPR002470">
    <property type="entry name" value="Peptidase_S9A"/>
</dbReference>
<dbReference type="PANTHER" id="PTHR11757">
    <property type="entry name" value="PROTEASE FAMILY S9A OLIGOPEPTIDASE"/>
    <property type="match status" value="1"/>
</dbReference>
<dbReference type="Pfam" id="PF02897">
    <property type="entry name" value="Peptidase_S9_N"/>
    <property type="match status" value="1"/>
</dbReference>
<dbReference type="GO" id="GO:0006508">
    <property type="term" value="P:proteolysis"/>
    <property type="evidence" value="ECO:0007669"/>
    <property type="project" value="UniProtKB-KW"/>
</dbReference>
<proteinExistence type="inferred from homology"/>
<feature type="domain" description="Peptidase S9A N-terminal" evidence="6">
    <location>
        <begin position="2"/>
        <end position="143"/>
    </location>
</feature>
<dbReference type="InterPro" id="IPR029058">
    <property type="entry name" value="AB_hydrolase_fold"/>
</dbReference>
<evidence type="ECO:0008006" key="8">
    <source>
        <dbReference type="Google" id="ProtNLM"/>
    </source>
</evidence>
<dbReference type="InterPro" id="IPR051543">
    <property type="entry name" value="Serine_Peptidase_S9A"/>
</dbReference>
<keyword evidence="4" id="KW-0720">Serine protease</keyword>
<evidence type="ECO:0000259" key="5">
    <source>
        <dbReference type="Pfam" id="PF00326"/>
    </source>
</evidence>
<comment type="caution">
    <text evidence="7">The sequence shown here is derived from an EMBL/GenBank/DDBJ whole genome shotgun (WGS) entry which is preliminary data.</text>
</comment>
<keyword evidence="3" id="KW-0378">Hydrolase</keyword>